<organism evidence="2 3">
    <name type="scientific">Marinomonas mediterranea (strain ATCC 700492 / JCM 21426 / NBRC 103028 / MMB-1)</name>
    <dbReference type="NCBI Taxonomy" id="717774"/>
    <lineage>
        <taxon>Bacteria</taxon>
        <taxon>Pseudomonadati</taxon>
        <taxon>Pseudomonadota</taxon>
        <taxon>Gammaproteobacteria</taxon>
        <taxon>Oceanospirillales</taxon>
        <taxon>Oceanospirillaceae</taxon>
        <taxon>Marinomonas</taxon>
    </lineage>
</organism>
<dbReference type="KEGG" id="mme:Marme_2619"/>
<accession>F2JXF1</accession>
<proteinExistence type="predicted"/>
<dbReference type="PANTHER" id="PTHR36966">
    <property type="entry name" value="REP-ASSOCIATED TYROSINE TRANSPOSASE"/>
    <property type="match status" value="1"/>
</dbReference>
<keyword evidence="3" id="KW-1185">Reference proteome</keyword>
<dbReference type="SUPFAM" id="SSF143422">
    <property type="entry name" value="Transposase IS200-like"/>
    <property type="match status" value="1"/>
</dbReference>
<dbReference type="InterPro" id="IPR036515">
    <property type="entry name" value="Transposase_17_sf"/>
</dbReference>
<dbReference type="Gene3D" id="3.30.70.1290">
    <property type="entry name" value="Transposase IS200-like"/>
    <property type="match status" value="1"/>
</dbReference>
<dbReference type="EMBL" id="CP002583">
    <property type="protein sequence ID" value="ADZ91851.1"/>
    <property type="molecule type" value="Genomic_DNA"/>
</dbReference>
<gene>
    <name evidence="2" type="ordered locus">Marme_2619</name>
</gene>
<dbReference type="RefSeq" id="WP_013661754.1">
    <property type="nucleotide sequence ID" value="NC_015276.1"/>
</dbReference>
<protein>
    <submittedName>
        <fullName evidence="2">Transposase</fullName>
    </submittedName>
</protein>
<dbReference type="eggNOG" id="COG1943">
    <property type="taxonomic scope" value="Bacteria"/>
</dbReference>
<dbReference type="GO" id="GO:0043565">
    <property type="term" value="F:sequence-specific DNA binding"/>
    <property type="evidence" value="ECO:0007669"/>
    <property type="project" value="TreeGrafter"/>
</dbReference>
<dbReference type="GO" id="GO:0004803">
    <property type="term" value="F:transposase activity"/>
    <property type="evidence" value="ECO:0007669"/>
    <property type="project" value="InterPro"/>
</dbReference>
<dbReference type="STRING" id="717774.Marme_2619"/>
<evidence type="ECO:0000313" key="3">
    <source>
        <dbReference type="Proteomes" id="UP000001062"/>
    </source>
</evidence>
<sequence>MQYRRCYVEGGTYFFTVNLHNRGTSLLVEHIEELREVVRFVKSARPFVIDAWVVLPDHLHAVWTLPRGDANYSIRWQEIKKRFSKALPKTESLSSSNLKRGERGIWQKRFWEHCIRDEQDYQRHIDYVHINPFKHGLVTQVKDWPYSSFHRAVELGQYPQNWCGV</sequence>
<dbReference type="InterPro" id="IPR052715">
    <property type="entry name" value="RAYT_transposase"/>
</dbReference>
<evidence type="ECO:0000259" key="1">
    <source>
        <dbReference type="SMART" id="SM01321"/>
    </source>
</evidence>
<evidence type="ECO:0000313" key="2">
    <source>
        <dbReference type="EMBL" id="ADZ91851.1"/>
    </source>
</evidence>
<dbReference type="HOGENOM" id="CLU_068226_6_0_6"/>
<dbReference type="Proteomes" id="UP000001062">
    <property type="component" value="Chromosome"/>
</dbReference>
<dbReference type="SMART" id="SM01321">
    <property type="entry name" value="Y1_Tnp"/>
    <property type="match status" value="1"/>
</dbReference>
<feature type="domain" description="Transposase IS200-like" evidence="1">
    <location>
        <begin position="8"/>
        <end position="131"/>
    </location>
</feature>
<reference evidence="2 3" key="1">
    <citation type="journal article" date="2012" name="Stand. Genomic Sci.">
        <title>Complete genome sequence of the melanogenic marine bacterium Marinomonas mediterranea type strain (MMB-1(T)).</title>
        <authorList>
            <person name="Lucas-Elio P."/>
            <person name="Goodwin L."/>
            <person name="Woyke T."/>
            <person name="Pitluck S."/>
            <person name="Nolan M."/>
            <person name="Kyrpides N.C."/>
            <person name="Detter J.C."/>
            <person name="Copeland A."/>
            <person name="Teshima H."/>
            <person name="Bruce D."/>
            <person name="Detter C."/>
            <person name="Tapia R."/>
            <person name="Han S."/>
            <person name="Land M.L."/>
            <person name="Ivanova N."/>
            <person name="Mikhailova N."/>
            <person name="Johnston A.W."/>
            <person name="Sanchez-Amat A."/>
        </authorList>
    </citation>
    <scope>NUCLEOTIDE SEQUENCE [LARGE SCALE GENOMIC DNA]</scope>
    <source>
        <strain evidence="3">ATCC 700492 / JCM 21426 / NBRC 103028 / MMB-1</strain>
    </source>
</reference>
<dbReference type="NCBIfam" id="NF047646">
    <property type="entry name" value="REP_Tyr_transpos"/>
    <property type="match status" value="1"/>
</dbReference>
<dbReference type="PATRIC" id="fig|717774.3.peg.2703"/>
<name>F2JXF1_MARM1</name>
<dbReference type="AlphaFoldDB" id="F2JXF1"/>
<dbReference type="InterPro" id="IPR002686">
    <property type="entry name" value="Transposase_17"/>
</dbReference>
<dbReference type="GO" id="GO:0006313">
    <property type="term" value="P:DNA transposition"/>
    <property type="evidence" value="ECO:0007669"/>
    <property type="project" value="InterPro"/>
</dbReference>
<dbReference type="OrthoDB" id="9794403at2"/>
<dbReference type="PANTHER" id="PTHR36966:SF1">
    <property type="entry name" value="REP-ASSOCIATED TYROSINE TRANSPOSASE"/>
    <property type="match status" value="1"/>
</dbReference>